<keyword evidence="1" id="KW-0489">Methyltransferase</keyword>
<accession>A0A1M4XIK7</accession>
<name>A0A1M4XIK7_9FLAO</name>
<sequence length="258" mass="30040">MKHQIYSYLNFLLNSKNQHGVHSPFVYKLVTQCFYDKSPRKAYKTWKLAKLELLNDKTLISVEDFGAGSRVFKTNQRAVNQIAKNVGITQKRAQLLNRICSYLKIENALELGTSLGLGSLAMTLNNHVKLDTVEACPNTLKRAEILFKNFNCTSQISTHKSNFNQLIKSLAPTKTYDLIYIDGHHNYEATWHYFNQLKPHAHDQTIFIFDDIHWSKEMTKAWQDISNSPEIHVSIDTFYWGICFKRPEQAKEHFRIRI</sequence>
<dbReference type="Gene3D" id="3.40.50.150">
    <property type="entry name" value="Vaccinia Virus protein VP39"/>
    <property type="match status" value="1"/>
</dbReference>
<dbReference type="SUPFAM" id="SSF53335">
    <property type="entry name" value="S-adenosyl-L-methionine-dependent methyltransferases"/>
    <property type="match status" value="1"/>
</dbReference>
<evidence type="ECO:0000313" key="2">
    <source>
        <dbReference type="Proteomes" id="UP000184462"/>
    </source>
</evidence>
<protein>
    <submittedName>
        <fullName evidence="1">Methyltransferase domain-containing protein</fullName>
    </submittedName>
</protein>
<organism evidence="1 2">
    <name type="scientific">Psychroflexus salarius</name>
    <dbReference type="NCBI Taxonomy" id="1155689"/>
    <lineage>
        <taxon>Bacteria</taxon>
        <taxon>Pseudomonadati</taxon>
        <taxon>Bacteroidota</taxon>
        <taxon>Flavobacteriia</taxon>
        <taxon>Flavobacteriales</taxon>
        <taxon>Flavobacteriaceae</taxon>
        <taxon>Psychroflexus</taxon>
    </lineage>
</organism>
<reference evidence="1 2" key="1">
    <citation type="submission" date="2016-11" db="EMBL/GenBank/DDBJ databases">
        <authorList>
            <person name="Jaros S."/>
            <person name="Januszkiewicz K."/>
            <person name="Wedrychowicz H."/>
        </authorList>
    </citation>
    <scope>NUCLEOTIDE SEQUENCE [LARGE SCALE GENOMIC DNA]</scope>
    <source>
        <strain evidence="1 2">DSM 25661</strain>
    </source>
</reference>
<keyword evidence="2" id="KW-1185">Reference proteome</keyword>
<dbReference type="EMBL" id="FQTW01000009">
    <property type="protein sequence ID" value="SHE93226.1"/>
    <property type="molecule type" value="Genomic_DNA"/>
</dbReference>
<dbReference type="GO" id="GO:0008168">
    <property type="term" value="F:methyltransferase activity"/>
    <property type="evidence" value="ECO:0007669"/>
    <property type="project" value="UniProtKB-KW"/>
</dbReference>
<dbReference type="Pfam" id="PF13578">
    <property type="entry name" value="Methyltransf_24"/>
    <property type="match status" value="1"/>
</dbReference>
<dbReference type="RefSeq" id="WP_073193498.1">
    <property type="nucleotide sequence ID" value="NZ_FQTW01000009.1"/>
</dbReference>
<dbReference type="AlphaFoldDB" id="A0A1M4XIK7"/>
<dbReference type="Proteomes" id="UP000184462">
    <property type="component" value="Unassembled WGS sequence"/>
</dbReference>
<proteinExistence type="predicted"/>
<dbReference type="InterPro" id="IPR029063">
    <property type="entry name" value="SAM-dependent_MTases_sf"/>
</dbReference>
<gene>
    <name evidence="1" type="ORF">SAMN05444278_10924</name>
</gene>
<keyword evidence="1" id="KW-0808">Transferase</keyword>
<evidence type="ECO:0000313" key="1">
    <source>
        <dbReference type="EMBL" id="SHE93226.1"/>
    </source>
</evidence>
<dbReference type="OrthoDB" id="5464618at2"/>
<dbReference type="GO" id="GO:0032259">
    <property type="term" value="P:methylation"/>
    <property type="evidence" value="ECO:0007669"/>
    <property type="project" value="UniProtKB-KW"/>
</dbReference>
<dbReference type="STRING" id="1155689.SAMN05444278_10924"/>